<sequence length="246" mass="26985">MVGIVSTSVSTSNSPRPSSRARRGSRRSLIIVCTILSLFLVAAVVAIKGNVSGTEFAPSHFQTRDFAFYEIPFLHIQITPITRKNTTGAVQRQLRAKGWIAVPRGKKPTHWHLVSLSRGPSATPAVAGLLTDEMRIQDSASPFWVGWNTDHPNRASVLWPTVQQLAERELYVLIPELFQLARTLPGKDNAAELTAAIDRWLIGQYVGLVKDLRDADRGVLADELLAEAIRDYPSSPELADLHSSGG</sequence>
<protein>
    <submittedName>
        <fullName evidence="3">Uncharacterized protein</fullName>
    </submittedName>
</protein>
<reference evidence="3 4" key="1">
    <citation type="submission" date="2019-03" db="EMBL/GenBank/DDBJ databases">
        <title>Deep-cultivation of Planctomycetes and their phenomic and genomic characterization uncovers novel biology.</title>
        <authorList>
            <person name="Wiegand S."/>
            <person name="Jogler M."/>
            <person name="Boedeker C."/>
            <person name="Pinto D."/>
            <person name="Vollmers J."/>
            <person name="Rivas-Marin E."/>
            <person name="Kohn T."/>
            <person name="Peeters S.H."/>
            <person name="Heuer A."/>
            <person name="Rast P."/>
            <person name="Oberbeckmann S."/>
            <person name="Bunk B."/>
            <person name="Jeske O."/>
            <person name="Meyerdierks A."/>
            <person name="Storesund J.E."/>
            <person name="Kallscheuer N."/>
            <person name="Luecker S."/>
            <person name="Lage O.M."/>
            <person name="Pohl T."/>
            <person name="Merkel B.J."/>
            <person name="Hornburger P."/>
            <person name="Mueller R.-W."/>
            <person name="Bruemmer F."/>
            <person name="Labrenz M."/>
            <person name="Spormann A.M."/>
            <person name="Op den Camp H."/>
            <person name="Overmann J."/>
            <person name="Amann R."/>
            <person name="Jetten M.S.M."/>
            <person name="Mascher T."/>
            <person name="Medema M.H."/>
            <person name="Devos D.P."/>
            <person name="Kaster A.-K."/>
            <person name="Ovreas L."/>
            <person name="Rohde M."/>
            <person name="Galperin M.Y."/>
            <person name="Jogler C."/>
        </authorList>
    </citation>
    <scope>NUCLEOTIDE SEQUENCE [LARGE SCALE GENOMIC DNA]</scope>
    <source>
        <strain evidence="3 4">Enr13</strain>
    </source>
</reference>
<proteinExistence type="predicted"/>
<evidence type="ECO:0000256" key="2">
    <source>
        <dbReference type="SAM" id="Phobius"/>
    </source>
</evidence>
<dbReference type="KEGG" id="snep:Enr13x_79030"/>
<accession>A0A518I4H2</accession>
<keyword evidence="2" id="KW-0472">Membrane</keyword>
<dbReference type="EMBL" id="CP037423">
    <property type="protein sequence ID" value="QDV47990.1"/>
    <property type="molecule type" value="Genomic_DNA"/>
</dbReference>
<dbReference type="AlphaFoldDB" id="A0A518I4H2"/>
<gene>
    <name evidence="3" type="ORF">Enr13x_79030</name>
</gene>
<dbReference type="Proteomes" id="UP000319004">
    <property type="component" value="Chromosome"/>
</dbReference>
<name>A0A518I4H2_9BACT</name>
<evidence type="ECO:0000313" key="3">
    <source>
        <dbReference type="EMBL" id="QDV47990.1"/>
    </source>
</evidence>
<feature type="transmembrane region" description="Helical" evidence="2">
    <location>
        <begin position="29"/>
        <end position="47"/>
    </location>
</feature>
<keyword evidence="2" id="KW-1133">Transmembrane helix</keyword>
<organism evidence="3 4">
    <name type="scientific">Stieleria neptunia</name>
    <dbReference type="NCBI Taxonomy" id="2527979"/>
    <lineage>
        <taxon>Bacteria</taxon>
        <taxon>Pseudomonadati</taxon>
        <taxon>Planctomycetota</taxon>
        <taxon>Planctomycetia</taxon>
        <taxon>Pirellulales</taxon>
        <taxon>Pirellulaceae</taxon>
        <taxon>Stieleria</taxon>
    </lineage>
</organism>
<keyword evidence="4" id="KW-1185">Reference proteome</keyword>
<feature type="compositionally biased region" description="Low complexity" evidence="1">
    <location>
        <begin position="1"/>
        <end position="18"/>
    </location>
</feature>
<evidence type="ECO:0000313" key="4">
    <source>
        <dbReference type="Proteomes" id="UP000319004"/>
    </source>
</evidence>
<feature type="region of interest" description="Disordered" evidence="1">
    <location>
        <begin position="1"/>
        <end position="21"/>
    </location>
</feature>
<keyword evidence="2" id="KW-0812">Transmembrane</keyword>
<evidence type="ECO:0000256" key="1">
    <source>
        <dbReference type="SAM" id="MobiDB-lite"/>
    </source>
</evidence>